<accession>A0A9Q2KX43</accession>
<protein>
    <recommendedName>
        <fullName evidence="2">Antitoxin</fullName>
    </recommendedName>
</protein>
<dbReference type="Gene3D" id="6.10.250.330">
    <property type="match status" value="1"/>
</dbReference>
<dbReference type="NCBIfam" id="TIGR01552">
    <property type="entry name" value="phd_fam"/>
    <property type="match status" value="1"/>
</dbReference>
<dbReference type="AlphaFoldDB" id="A0A9Q2KX43"/>
<dbReference type="GeneID" id="93255422"/>
<dbReference type="PANTHER" id="PTHR33713:SF6">
    <property type="entry name" value="ANTITOXIN YEFM"/>
    <property type="match status" value="1"/>
</dbReference>
<evidence type="ECO:0000256" key="1">
    <source>
        <dbReference type="ARBA" id="ARBA00009981"/>
    </source>
</evidence>
<sequence>MRTLNYSTFRSTLAASMDKVINDHKPIIVTRGADKEAVIVMSFEDFKSYEETSYLMSSMNNFNRLNASIEEIEKGISSKHELIEE</sequence>
<dbReference type="SUPFAM" id="SSF143120">
    <property type="entry name" value="YefM-like"/>
    <property type="match status" value="1"/>
</dbReference>
<proteinExistence type="inferred from homology"/>
<dbReference type="Pfam" id="PF02604">
    <property type="entry name" value="PhdYeFM_antitox"/>
    <property type="match status" value="1"/>
</dbReference>
<organism evidence="3 4">
    <name type="scientific">Francisella noatunensis</name>
    <dbReference type="NCBI Taxonomy" id="657445"/>
    <lineage>
        <taxon>Bacteria</taxon>
        <taxon>Pseudomonadati</taxon>
        <taxon>Pseudomonadota</taxon>
        <taxon>Gammaproteobacteria</taxon>
        <taxon>Thiotrichales</taxon>
        <taxon>Francisellaceae</taxon>
        <taxon>Francisella</taxon>
    </lineage>
</organism>
<dbReference type="InterPro" id="IPR051405">
    <property type="entry name" value="phD/YefM_antitoxin"/>
</dbReference>
<dbReference type="Proteomes" id="UP000701999">
    <property type="component" value="Unassembled WGS sequence"/>
</dbReference>
<comment type="function">
    <text evidence="2">Antitoxin component of a type II toxin-antitoxin (TA) system.</text>
</comment>
<gene>
    <name evidence="3" type="ORF">IB647_05520</name>
</gene>
<evidence type="ECO:0000256" key="2">
    <source>
        <dbReference type="RuleBase" id="RU362080"/>
    </source>
</evidence>
<comment type="similarity">
    <text evidence="1 2">Belongs to the phD/YefM antitoxin family.</text>
</comment>
<comment type="caution">
    <text evidence="3">The sequence shown here is derived from an EMBL/GenBank/DDBJ whole genome shotgun (WGS) entry which is preliminary data.</text>
</comment>
<dbReference type="EMBL" id="JACVKN010000124">
    <property type="protein sequence ID" value="MBK2065140.1"/>
    <property type="molecule type" value="Genomic_DNA"/>
</dbReference>
<dbReference type="InterPro" id="IPR036165">
    <property type="entry name" value="YefM-like_sf"/>
</dbReference>
<evidence type="ECO:0000313" key="3">
    <source>
        <dbReference type="EMBL" id="MBK2065140.1"/>
    </source>
</evidence>
<dbReference type="PANTHER" id="PTHR33713">
    <property type="entry name" value="ANTITOXIN YAFN-RELATED"/>
    <property type="match status" value="1"/>
</dbReference>
<dbReference type="InterPro" id="IPR006442">
    <property type="entry name" value="Antitoxin_Phd/YefM"/>
</dbReference>
<reference evidence="3 4" key="1">
    <citation type="submission" date="2020-09" db="EMBL/GenBank/DDBJ databases">
        <title>Development of specific Francisella tularensis PCR assay based on in-depth characterization of family Francisellaceae.</title>
        <authorList>
            <person name="Ohrman C."/>
            <person name="Sahl J."/>
            <person name="Sjodin A."/>
            <person name="Uneklint I."/>
            <person name="Ballard R."/>
            <person name="Karlsson L."/>
            <person name="Mcdonough R."/>
            <person name="Sundell D."/>
            <person name="Soria K."/>
            <person name="Brindeflk B."/>
            <person name="Vallesi A."/>
            <person name="Ramirez-Paredes J.G."/>
            <person name="Colquhoun D."/>
            <person name="Myrtennas K."/>
            <person name="Birdsell D."/>
            <person name="Johansson A."/>
            <person name="Wagner D."/>
            <person name="Forsman M."/>
        </authorList>
    </citation>
    <scope>NUCLEOTIDE SEQUENCE [LARGE SCALE GENOMIC DNA]</scope>
    <source>
        <strain evidence="3 4">FSC1140</strain>
    </source>
</reference>
<keyword evidence="4" id="KW-1185">Reference proteome</keyword>
<evidence type="ECO:0000313" key="4">
    <source>
        <dbReference type="Proteomes" id="UP000701999"/>
    </source>
</evidence>
<dbReference type="Gene3D" id="3.40.1620.10">
    <property type="entry name" value="YefM-like domain"/>
    <property type="match status" value="1"/>
</dbReference>
<name>A0A9Q2KX43_9GAMM</name>
<dbReference type="RefSeq" id="WP_159184639.1">
    <property type="nucleotide sequence ID" value="NZ_JACVJL010000122.1"/>
</dbReference>